<keyword evidence="4" id="KW-0804">Transcription</keyword>
<dbReference type="RefSeq" id="WP_390331927.1">
    <property type="nucleotide sequence ID" value="NZ_JBHRTP010000048.1"/>
</dbReference>
<protein>
    <submittedName>
        <fullName evidence="6">LysR family transcriptional regulator</fullName>
    </submittedName>
</protein>
<evidence type="ECO:0000313" key="7">
    <source>
        <dbReference type="Proteomes" id="UP001595530"/>
    </source>
</evidence>
<dbReference type="InterPro" id="IPR000847">
    <property type="entry name" value="LysR_HTH_N"/>
</dbReference>
<dbReference type="Pfam" id="PF03466">
    <property type="entry name" value="LysR_substrate"/>
    <property type="match status" value="1"/>
</dbReference>
<dbReference type="Pfam" id="PF00126">
    <property type="entry name" value="HTH_1"/>
    <property type="match status" value="1"/>
</dbReference>
<reference evidence="7" key="1">
    <citation type="journal article" date="2019" name="Int. J. Syst. Evol. Microbiol.">
        <title>The Global Catalogue of Microorganisms (GCM) 10K type strain sequencing project: providing services to taxonomists for standard genome sequencing and annotation.</title>
        <authorList>
            <consortium name="The Broad Institute Genomics Platform"/>
            <consortium name="The Broad Institute Genome Sequencing Center for Infectious Disease"/>
            <person name="Wu L."/>
            <person name="Ma J."/>
        </authorList>
    </citation>
    <scope>NUCLEOTIDE SEQUENCE [LARGE SCALE GENOMIC DNA]</scope>
    <source>
        <strain evidence="7">KCTC 42986</strain>
    </source>
</reference>
<feature type="domain" description="HTH lysR-type" evidence="5">
    <location>
        <begin position="4"/>
        <end position="61"/>
    </location>
</feature>
<dbReference type="SUPFAM" id="SSF53850">
    <property type="entry name" value="Periplasmic binding protein-like II"/>
    <property type="match status" value="1"/>
</dbReference>
<dbReference type="InterPro" id="IPR005119">
    <property type="entry name" value="LysR_subst-bd"/>
</dbReference>
<gene>
    <name evidence="6" type="ORF">ACFOFO_15305</name>
</gene>
<keyword evidence="7" id="KW-1185">Reference proteome</keyword>
<evidence type="ECO:0000256" key="2">
    <source>
        <dbReference type="ARBA" id="ARBA00023015"/>
    </source>
</evidence>
<keyword evidence="3" id="KW-0238">DNA-binding</keyword>
<dbReference type="InterPro" id="IPR050389">
    <property type="entry name" value="LysR-type_TF"/>
</dbReference>
<dbReference type="Gene3D" id="3.40.190.10">
    <property type="entry name" value="Periplasmic binding protein-like II"/>
    <property type="match status" value="2"/>
</dbReference>
<proteinExistence type="inferred from homology"/>
<accession>A0ABV7F2K7</accession>
<comment type="caution">
    <text evidence="6">The sequence shown here is derived from an EMBL/GenBank/DDBJ whole genome shotgun (WGS) entry which is preliminary data.</text>
</comment>
<evidence type="ECO:0000256" key="4">
    <source>
        <dbReference type="ARBA" id="ARBA00023163"/>
    </source>
</evidence>
<keyword evidence="2" id="KW-0805">Transcription regulation</keyword>
<dbReference type="PANTHER" id="PTHR30118">
    <property type="entry name" value="HTH-TYPE TRANSCRIPTIONAL REGULATOR LEUO-RELATED"/>
    <property type="match status" value="1"/>
</dbReference>
<dbReference type="InterPro" id="IPR036388">
    <property type="entry name" value="WH-like_DNA-bd_sf"/>
</dbReference>
<dbReference type="PRINTS" id="PR00039">
    <property type="entry name" value="HTHLYSR"/>
</dbReference>
<comment type="similarity">
    <text evidence="1">Belongs to the LysR transcriptional regulatory family.</text>
</comment>
<dbReference type="EMBL" id="JBHRTP010000048">
    <property type="protein sequence ID" value="MFC3109314.1"/>
    <property type="molecule type" value="Genomic_DNA"/>
</dbReference>
<organism evidence="6 7">
    <name type="scientific">Undibacterium arcticum</name>
    <dbReference type="NCBI Taxonomy" id="1762892"/>
    <lineage>
        <taxon>Bacteria</taxon>
        <taxon>Pseudomonadati</taxon>
        <taxon>Pseudomonadota</taxon>
        <taxon>Betaproteobacteria</taxon>
        <taxon>Burkholderiales</taxon>
        <taxon>Oxalobacteraceae</taxon>
        <taxon>Undibacterium</taxon>
    </lineage>
</organism>
<evidence type="ECO:0000259" key="5">
    <source>
        <dbReference type="PROSITE" id="PS50931"/>
    </source>
</evidence>
<evidence type="ECO:0000256" key="1">
    <source>
        <dbReference type="ARBA" id="ARBA00009437"/>
    </source>
</evidence>
<evidence type="ECO:0000256" key="3">
    <source>
        <dbReference type="ARBA" id="ARBA00023125"/>
    </source>
</evidence>
<dbReference type="PROSITE" id="PS50931">
    <property type="entry name" value="HTH_LYSR"/>
    <property type="match status" value="1"/>
</dbReference>
<dbReference type="InterPro" id="IPR036390">
    <property type="entry name" value="WH_DNA-bd_sf"/>
</dbReference>
<sequence>MSRFDIELLYVFDEIYKTRNVTRAADNLGMPQSTVSIALGKLRKHFGDRLFSRTTKGMEPTPHAQDVILDVRATIAALEHALSHRVIFDAKKETREFKICMTDISEVVLLPRLLNYLSVEAPGICFDISKISPDTPRDLEDGEVDLAVGFMPHLEAGFYQQKLFDQNFVCLAALDHPRIHSALTREAFINERHLAVKTSGTGHFIVDKILAQEGIKRKSILQLPSFLAVARIVAQTTFIATVPEKFGLAMRDKESLQLLTPPVSLPNFSVKQHWHERYHADPANRWLRQTLAQLFAE</sequence>
<name>A0ABV7F2K7_9BURK</name>
<dbReference type="PANTHER" id="PTHR30118:SF15">
    <property type="entry name" value="TRANSCRIPTIONAL REGULATORY PROTEIN"/>
    <property type="match status" value="1"/>
</dbReference>
<dbReference type="Gene3D" id="1.10.10.10">
    <property type="entry name" value="Winged helix-like DNA-binding domain superfamily/Winged helix DNA-binding domain"/>
    <property type="match status" value="1"/>
</dbReference>
<evidence type="ECO:0000313" key="6">
    <source>
        <dbReference type="EMBL" id="MFC3109314.1"/>
    </source>
</evidence>
<dbReference type="SUPFAM" id="SSF46785">
    <property type="entry name" value="Winged helix' DNA-binding domain"/>
    <property type="match status" value="1"/>
</dbReference>
<dbReference type="Proteomes" id="UP001595530">
    <property type="component" value="Unassembled WGS sequence"/>
</dbReference>
<dbReference type="CDD" id="cd08459">
    <property type="entry name" value="PBP2_DntR_NahR_LinR_like"/>
    <property type="match status" value="1"/>
</dbReference>